<organism evidence="6 7">
    <name type="scientific">Kiloniella litopenaei</name>
    <dbReference type="NCBI Taxonomy" id="1549748"/>
    <lineage>
        <taxon>Bacteria</taxon>
        <taxon>Pseudomonadati</taxon>
        <taxon>Pseudomonadota</taxon>
        <taxon>Alphaproteobacteria</taxon>
        <taxon>Rhodospirillales</taxon>
        <taxon>Kiloniellaceae</taxon>
        <taxon>Kiloniella</taxon>
    </lineage>
</organism>
<keyword evidence="1" id="KW-0805">Transcription regulation</keyword>
<dbReference type="STRING" id="1549748.WH95_02510"/>
<dbReference type="PANTHER" id="PTHR30136:SF23">
    <property type="entry name" value="DNA-BINDING TRANSCRIPTIONAL ACTIVATOR MHPR"/>
    <property type="match status" value="1"/>
</dbReference>
<keyword evidence="2" id="KW-0238">DNA-binding</keyword>
<evidence type="ECO:0000313" key="7">
    <source>
        <dbReference type="Proteomes" id="UP000034491"/>
    </source>
</evidence>
<evidence type="ECO:0000256" key="1">
    <source>
        <dbReference type="ARBA" id="ARBA00023015"/>
    </source>
</evidence>
<reference evidence="6 7" key="1">
    <citation type="submission" date="2015-03" db="EMBL/GenBank/DDBJ databases">
        <title>Genome sequence of Kiloniella sp. P1-1, isolated from the gut microflora of Pacific white shrimp, Penaeus vannamei.</title>
        <authorList>
            <person name="Shao Z."/>
            <person name="Wang L."/>
            <person name="Li X."/>
        </authorList>
    </citation>
    <scope>NUCLEOTIDE SEQUENCE [LARGE SCALE GENOMIC DNA]</scope>
    <source>
        <strain evidence="6 7">P1-1</strain>
    </source>
</reference>
<dbReference type="InterPro" id="IPR036388">
    <property type="entry name" value="WH-like_DNA-bd_sf"/>
</dbReference>
<evidence type="ECO:0000256" key="3">
    <source>
        <dbReference type="ARBA" id="ARBA00023163"/>
    </source>
</evidence>
<dbReference type="GO" id="GO:0003677">
    <property type="term" value="F:DNA binding"/>
    <property type="evidence" value="ECO:0007669"/>
    <property type="project" value="UniProtKB-KW"/>
</dbReference>
<dbReference type="Gene3D" id="3.30.450.40">
    <property type="match status" value="1"/>
</dbReference>
<evidence type="ECO:0000313" key="6">
    <source>
        <dbReference type="EMBL" id="KKJ78484.1"/>
    </source>
</evidence>
<dbReference type="PANTHER" id="PTHR30136">
    <property type="entry name" value="HELIX-TURN-HELIX TRANSCRIPTIONAL REGULATOR, ICLR FAMILY"/>
    <property type="match status" value="1"/>
</dbReference>
<evidence type="ECO:0008006" key="8">
    <source>
        <dbReference type="Google" id="ProtNLM"/>
    </source>
</evidence>
<evidence type="ECO:0000259" key="4">
    <source>
        <dbReference type="PROSITE" id="PS51077"/>
    </source>
</evidence>
<dbReference type="Pfam" id="PF01614">
    <property type="entry name" value="IclR_C"/>
    <property type="match status" value="1"/>
</dbReference>
<name>A0A0M2RDF1_9PROT</name>
<dbReference type="Proteomes" id="UP000034491">
    <property type="component" value="Unassembled WGS sequence"/>
</dbReference>
<dbReference type="SMART" id="SM00346">
    <property type="entry name" value="HTH_ICLR"/>
    <property type="match status" value="1"/>
</dbReference>
<dbReference type="SUPFAM" id="SSF46785">
    <property type="entry name" value="Winged helix' DNA-binding domain"/>
    <property type="match status" value="1"/>
</dbReference>
<evidence type="ECO:0000256" key="2">
    <source>
        <dbReference type="ARBA" id="ARBA00023125"/>
    </source>
</evidence>
<dbReference type="AlphaFoldDB" id="A0A0M2RDF1"/>
<dbReference type="PROSITE" id="PS51077">
    <property type="entry name" value="HTH_ICLR"/>
    <property type="match status" value="1"/>
</dbReference>
<dbReference type="InterPro" id="IPR029016">
    <property type="entry name" value="GAF-like_dom_sf"/>
</dbReference>
<dbReference type="Gene3D" id="1.10.10.10">
    <property type="entry name" value="Winged helix-like DNA-binding domain superfamily/Winged helix DNA-binding domain"/>
    <property type="match status" value="1"/>
</dbReference>
<keyword evidence="3" id="KW-0804">Transcription</keyword>
<dbReference type="SUPFAM" id="SSF55781">
    <property type="entry name" value="GAF domain-like"/>
    <property type="match status" value="1"/>
</dbReference>
<feature type="domain" description="IclR-ED" evidence="5">
    <location>
        <begin position="72"/>
        <end position="257"/>
    </location>
</feature>
<comment type="caution">
    <text evidence="6">The sequence shown here is derived from an EMBL/GenBank/DDBJ whole genome shotgun (WGS) entry which is preliminary data.</text>
</comment>
<dbReference type="InterPro" id="IPR050707">
    <property type="entry name" value="HTH_MetabolicPath_Reg"/>
</dbReference>
<dbReference type="GO" id="GO:0045892">
    <property type="term" value="P:negative regulation of DNA-templated transcription"/>
    <property type="evidence" value="ECO:0007669"/>
    <property type="project" value="TreeGrafter"/>
</dbReference>
<feature type="domain" description="HTH iclR-type" evidence="4">
    <location>
        <begin position="9"/>
        <end position="71"/>
    </location>
</feature>
<evidence type="ECO:0000259" key="5">
    <source>
        <dbReference type="PROSITE" id="PS51078"/>
    </source>
</evidence>
<sequence length="273" mass="30329">MDRDVYKPVRALSRGLSLLQILNREGPLPVQELSRLSGLNRTTVYRLLETLERDGFVQSGALSSSLWHLTMGVKSLSEGYDHRDWVTQLGAPVLGQLLKKVVWPTDLAAFDGKGMLIRETTHKFSPLSNHRSMVGVRWPVLSSSLGRAFFCFSNEKTRASILRILRASDDPGDRVANDQTHVDNLVRITRERGYAQSIDETAAGISSIARPVFYRGQVVASINMVFFSSALSPQVAAKKHLTDINEAVAALEESLLNSSDIFTQQLEDKTKES</sequence>
<dbReference type="InterPro" id="IPR014757">
    <property type="entry name" value="Tscrpt_reg_IclR_C"/>
</dbReference>
<dbReference type="PROSITE" id="PS51078">
    <property type="entry name" value="ICLR_ED"/>
    <property type="match status" value="1"/>
</dbReference>
<dbReference type="RefSeq" id="WP_046503240.1">
    <property type="nucleotide sequence ID" value="NZ_LANI01000002.1"/>
</dbReference>
<keyword evidence="7" id="KW-1185">Reference proteome</keyword>
<dbReference type="Pfam" id="PF09339">
    <property type="entry name" value="HTH_IclR"/>
    <property type="match status" value="1"/>
</dbReference>
<accession>A0A0M2RDF1</accession>
<proteinExistence type="predicted"/>
<protein>
    <recommendedName>
        <fullName evidence="8">Transcriptional regulator</fullName>
    </recommendedName>
</protein>
<dbReference type="InterPro" id="IPR036390">
    <property type="entry name" value="WH_DNA-bd_sf"/>
</dbReference>
<dbReference type="InterPro" id="IPR005471">
    <property type="entry name" value="Tscrpt_reg_IclR_N"/>
</dbReference>
<gene>
    <name evidence="6" type="ORF">WH95_02510</name>
</gene>
<dbReference type="EMBL" id="LANI01000002">
    <property type="protein sequence ID" value="KKJ78484.1"/>
    <property type="molecule type" value="Genomic_DNA"/>
</dbReference>
<dbReference type="GO" id="GO:0003700">
    <property type="term" value="F:DNA-binding transcription factor activity"/>
    <property type="evidence" value="ECO:0007669"/>
    <property type="project" value="TreeGrafter"/>
</dbReference>